<name>A0A165ND61_9AGAM</name>
<evidence type="ECO:0000256" key="1">
    <source>
        <dbReference type="ARBA" id="ARBA00008361"/>
    </source>
</evidence>
<dbReference type="OrthoDB" id="411785at2759"/>
<accession>A0A165ND61</accession>
<reference evidence="4 5" key="1">
    <citation type="journal article" date="2016" name="Mol. Biol. Evol.">
        <title>Comparative Genomics of Early-Diverging Mushroom-Forming Fungi Provides Insights into the Origins of Lignocellulose Decay Capabilities.</title>
        <authorList>
            <person name="Nagy L.G."/>
            <person name="Riley R."/>
            <person name="Tritt A."/>
            <person name="Adam C."/>
            <person name="Daum C."/>
            <person name="Floudas D."/>
            <person name="Sun H."/>
            <person name="Yadav J.S."/>
            <person name="Pangilinan J."/>
            <person name="Larsson K.H."/>
            <person name="Matsuura K."/>
            <person name="Barry K."/>
            <person name="Labutti K."/>
            <person name="Kuo R."/>
            <person name="Ohm R.A."/>
            <person name="Bhattacharya S.S."/>
            <person name="Shirouzu T."/>
            <person name="Yoshinaga Y."/>
            <person name="Martin F.M."/>
            <person name="Grigoriev I.V."/>
            <person name="Hibbett D.S."/>
        </authorList>
    </citation>
    <scope>NUCLEOTIDE SEQUENCE [LARGE SCALE GENOMIC DNA]</scope>
    <source>
        <strain evidence="4 5">HHB14362 ss-1</strain>
    </source>
</reference>
<comment type="similarity">
    <text evidence="1">Belongs to the methyltransferase superfamily.</text>
</comment>
<gene>
    <name evidence="4" type="ORF">NEOLEDRAFT_1077710</name>
</gene>
<dbReference type="EMBL" id="KV425640">
    <property type="protein sequence ID" value="KZT19487.1"/>
    <property type="molecule type" value="Genomic_DNA"/>
</dbReference>
<dbReference type="InterPro" id="IPR051419">
    <property type="entry name" value="Lys/N-term_MeTrsfase_sf"/>
</dbReference>
<dbReference type="InParanoid" id="A0A165ND61"/>
<sequence>MPPQYHDQTFWNKRFEHETLFEWLGDGQITMLPPLNDFLVQYKSHRDAVPEILHIGAGTSIFQEHVKNALIQVYGRDVDCRKILNTDFSDMAVMKGRSAAANSGAKSAMRWAKADLTKWEDMRNISSNTPGRFAMVLDKSTSDAVSCGPSMIMQAKPKSDVDPLVQEIWSRDSSNSNNGSCSVSPLELLAMNLAFCVEPGGIWIALSYSSDRFPFMRSSSLPMRSNEDSKSLDISSLWTIESMIAIDAPSGQDKPGVHAPSVQHHLYTLRRTSTPL</sequence>
<dbReference type="PANTHER" id="PTHR12176">
    <property type="entry name" value="SAM-DEPENDENT METHYLTRANSFERASE SUPERFAMILY PROTEIN"/>
    <property type="match status" value="1"/>
</dbReference>
<proteinExistence type="inferred from homology"/>
<dbReference type="AlphaFoldDB" id="A0A165ND61"/>
<dbReference type="PANTHER" id="PTHR12176:SF84">
    <property type="entry name" value="METHYLTRANSFERASE DOMAIN-CONTAINING PROTEIN"/>
    <property type="match status" value="1"/>
</dbReference>
<dbReference type="GO" id="GO:0008168">
    <property type="term" value="F:methyltransferase activity"/>
    <property type="evidence" value="ECO:0007669"/>
    <property type="project" value="UniProtKB-KW"/>
</dbReference>
<evidence type="ECO:0000313" key="5">
    <source>
        <dbReference type="Proteomes" id="UP000076761"/>
    </source>
</evidence>
<evidence type="ECO:0000256" key="2">
    <source>
        <dbReference type="ARBA" id="ARBA00022603"/>
    </source>
</evidence>
<keyword evidence="5" id="KW-1185">Reference proteome</keyword>
<keyword evidence="2" id="KW-0489">Methyltransferase</keyword>
<evidence type="ECO:0000313" key="4">
    <source>
        <dbReference type="EMBL" id="KZT19487.1"/>
    </source>
</evidence>
<protein>
    <recommendedName>
        <fullName evidence="6">Histidine-specific methyltransferase SAM-dependent domain-containing protein</fullName>
    </recommendedName>
</protein>
<dbReference type="Gene3D" id="3.40.50.150">
    <property type="entry name" value="Vaccinia Virus protein VP39"/>
    <property type="match status" value="1"/>
</dbReference>
<dbReference type="GO" id="GO:0032259">
    <property type="term" value="P:methylation"/>
    <property type="evidence" value="ECO:0007669"/>
    <property type="project" value="UniProtKB-KW"/>
</dbReference>
<dbReference type="Proteomes" id="UP000076761">
    <property type="component" value="Unassembled WGS sequence"/>
</dbReference>
<evidence type="ECO:0008006" key="6">
    <source>
        <dbReference type="Google" id="ProtNLM"/>
    </source>
</evidence>
<dbReference type="InterPro" id="IPR029063">
    <property type="entry name" value="SAM-dependent_MTases_sf"/>
</dbReference>
<evidence type="ECO:0000256" key="3">
    <source>
        <dbReference type="ARBA" id="ARBA00022679"/>
    </source>
</evidence>
<organism evidence="4 5">
    <name type="scientific">Neolentinus lepideus HHB14362 ss-1</name>
    <dbReference type="NCBI Taxonomy" id="1314782"/>
    <lineage>
        <taxon>Eukaryota</taxon>
        <taxon>Fungi</taxon>
        <taxon>Dikarya</taxon>
        <taxon>Basidiomycota</taxon>
        <taxon>Agaricomycotina</taxon>
        <taxon>Agaricomycetes</taxon>
        <taxon>Gloeophyllales</taxon>
        <taxon>Gloeophyllaceae</taxon>
        <taxon>Neolentinus</taxon>
    </lineage>
</organism>
<keyword evidence="3" id="KW-0808">Transferase</keyword>